<protein>
    <submittedName>
        <fullName evidence="1">Uncharacterized protein</fullName>
    </submittedName>
</protein>
<evidence type="ECO:0000313" key="1">
    <source>
        <dbReference type="EMBL" id="ELY85425.1"/>
    </source>
</evidence>
<dbReference type="AlphaFoldDB" id="L9ZG38"/>
<comment type="caution">
    <text evidence="1">The sequence shown here is derived from an EMBL/GenBank/DDBJ whole genome shotgun (WGS) entry which is preliminary data.</text>
</comment>
<organism evidence="1 2">
    <name type="scientific">Natrinema gari JCM 14663</name>
    <dbReference type="NCBI Taxonomy" id="1230459"/>
    <lineage>
        <taxon>Archaea</taxon>
        <taxon>Methanobacteriati</taxon>
        <taxon>Methanobacteriota</taxon>
        <taxon>Stenosarchaea group</taxon>
        <taxon>Halobacteria</taxon>
        <taxon>Halobacteriales</taxon>
        <taxon>Natrialbaceae</taxon>
        <taxon>Natrinema</taxon>
    </lineage>
</organism>
<dbReference type="RefSeq" id="WP_008451524.1">
    <property type="nucleotide sequence ID" value="NZ_AOIJ01000005.1"/>
</dbReference>
<reference evidence="1 2" key="1">
    <citation type="journal article" date="2014" name="PLoS Genet.">
        <title>Phylogenetically driven sequencing of extremely halophilic archaea reveals strategies for static and dynamic osmo-response.</title>
        <authorList>
            <person name="Becker E.A."/>
            <person name="Seitzer P.M."/>
            <person name="Tritt A."/>
            <person name="Larsen D."/>
            <person name="Krusor M."/>
            <person name="Yao A.I."/>
            <person name="Wu D."/>
            <person name="Madern D."/>
            <person name="Eisen J.A."/>
            <person name="Darling A.E."/>
            <person name="Facciotti M.T."/>
        </authorList>
    </citation>
    <scope>NUCLEOTIDE SEQUENCE [LARGE SCALE GENOMIC DNA]</scope>
    <source>
        <strain evidence="1 2">JCM 14663</strain>
    </source>
</reference>
<accession>L9ZG38</accession>
<name>L9ZG38_9EURY</name>
<sequence length="127" mass="13334">MTNLRLRDETATHDGGAGTRTLVYGLPAPWLLHGLFRSDAYVSHTAGNVTVDVALAAGTGYATGMVVPTDGVPRAERSFEDYFSGGPTRPADKAAVTFRTDIHDADAVIPAVETAAETGSEIRGESK</sequence>
<dbReference type="Proteomes" id="UP000011592">
    <property type="component" value="Unassembled WGS sequence"/>
</dbReference>
<dbReference type="EMBL" id="AOIJ01000005">
    <property type="protein sequence ID" value="ELY85425.1"/>
    <property type="molecule type" value="Genomic_DNA"/>
</dbReference>
<dbReference type="PATRIC" id="fig|1230459.4.peg.18"/>
<evidence type="ECO:0000313" key="2">
    <source>
        <dbReference type="Proteomes" id="UP000011592"/>
    </source>
</evidence>
<keyword evidence="2" id="KW-1185">Reference proteome</keyword>
<proteinExistence type="predicted"/>
<gene>
    <name evidence="1" type="ORF">C486_00100</name>
</gene>